<dbReference type="AlphaFoldDB" id="A0A560FK28"/>
<feature type="compositionally biased region" description="Basic and acidic residues" evidence="7">
    <location>
        <begin position="32"/>
        <end position="44"/>
    </location>
</feature>
<keyword evidence="6" id="KW-0411">Iron-sulfur</keyword>
<dbReference type="PROSITE" id="PS00198">
    <property type="entry name" value="4FE4S_FER_1"/>
    <property type="match status" value="1"/>
</dbReference>
<dbReference type="Pfam" id="PF11614">
    <property type="entry name" value="FixG_C"/>
    <property type="match status" value="1"/>
</dbReference>
<dbReference type="Gene3D" id="2.60.40.10">
    <property type="entry name" value="Immunoglobulins"/>
    <property type="match status" value="1"/>
</dbReference>
<dbReference type="PROSITE" id="PS51379">
    <property type="entry name" value="4FE4S_FER_2"/>
    <property type="match status" value="1"/>
</dbReference>
<keyword evidence="4" id="KW-0249">Electron transport</keyword>
<keyword evidence="5" id="KW-0408">Iron</keyword>
<accession>A0A560FK28</accession>
<evidence type="ECO:0000256" key="1">
    <source>
        <dbReference type="ARBA" id="ARBA00022448"/>
    </source>
</evidence>
<dbReference type="InterPro" id="IPR013783">
    <property type="entry name" value="Ig-like_fold"/>
</dbReference>
<reference evidence="10 11" key="1">
    <citation type="submission" date="2019-06" db="EMBL/GenBank/DDBJ databases">
        <title>Genomic Encyclopedia of Type Strains, Phase IV (KMG-V): Genome sequencing to study the core and pangenomes of soil and plant-associated prokaryotes.</title>
        <authorList>
            <person name="Whitman W."/>
        </authorList>
    </citation>
    <scope>NUCLEOTIDE SEQUENCE [LARGE SCALE GENOMIC DNA]</scope>
    <source>
        <strain evidence="10 11">BR 11880</strain>
    </source>
</reference>
<keyword evidence="8" id="KW-0812">Transmembrane</keyword>
<dbReference type="PANTHER" id="PTHR30176">
    <property type="entry name" value="FERREDOXIN-TYPE PROTEIN NAPH"/>
    <property type="match status" value="1"/>
</dbReference>
<evidence type="ECO:0000256" key="2">
    <source>
        <dbReference type="ARBA" id="ARBA00022485"/>
    </source>
</evidence>
<dbReference type="Proteomes" id="UP000319859">
    <property type="component" value="Unassembled WGS sequence"/>
</dbReference>
<feature type="transmembrane region" description="Helical" evidence="8">
    <location>
        <begin position="377"/>
        <end position="395"/>
    </location>
</feature>
<evidence type="ECO:0000256" key="3">
    <source>
        <dbReference type="ARBA" id="ARBA00022723"/>
    </source>
</evidence>
<evidence type="ECO:0000256" key="5">
    <source>
        <dbReference type="ARBA" id="ARBA00023004"/>
    </source>
</evidence>
<feature type="domain" description="4Fe-4S ferredoxin-type" evidence="9">
    <location>
        <begin position="293"/>
        <end position="322"/>
    </location>
</feature>
<dbReference type="GO" id="GO:0046872">
    <property type="term" value="F:metal ion binding"/>
    <property type="evidence" value="ECO:0007669"/>
    <property type="project" value="UniProtKB-KW"/>
</dbReference>
<dbReference type="InterPro" id="IPR051684">
    <property type="entry name" value="Electron_Trans/Redox"/>
</dbReference>
<feature type="region of interest" description="Disordered" evidence="7">
    <location>
        <begin position="1"/>
        <end position="44"/>
    </location>
</feature>
<keyword evidence="2" id="KW-0004">4Fe-4S</keyword>
<feature type="transmembrane region" description="Helical" evidence="8">
    <location>
        <begin position="235"/>
        <end position="252"/>
    </location>
</feature>
<evidence type="ECO:0000259" key="9">
    <source>
        <dbReference type="PROSITE" id="PS51379"/>
    </source>
</evidence>
<dbReference type="RefSeq" id="WP_145749603.1">
    <property type="nucleotide sequence ID" value="NZ_VITN01000004.1"/>
</dbReference>
<dbReference type="SUPFAM" id="SSF54862">
    <property type="entry name" value="4Fe-4S ferredoxins"/>
    <property type="match status" value="1"/>
</dbReference>
<feature type="transmembrane region" description="Helical" evidence="8">
    <location>
        <begin position="197"/>
        <end position="215"/>
    </location>
</feature>
<keyword evidence="1" id="KW-0813">Transport</keyword>
<keyword evidence="3" id="KW-0479">Metal-binding</keyword>
<dbReference type="Pfam" id="PF13746">
    <property type="entry name" value="Fer4_18"/>
    <property type="match status" value="1"/>
</dbReference>
<dbReference type="InterPro" id="IPR017896">
    <property type="entry name" value="4Fe4S_Fe-S-bd"/>
</dbReference>
<evidence type="ECO:0000313" key="10">
    <source>
        <dbReference type="EMBL" id="TWB21948.1"/>
    </source>
</evidence>
<feature type="transmembrane region" description="Helical" evidence="8">
    <location>
        <begin position="72"/>
        <end position="90"/>
    </location>
</feature>
<keyword evidence="8" id="KW-1133">Transmembrane helix</keyword>
<evidence type="ECO:0000313" key="11">
    <source>
        <dbReference type="Proteomes" id="UP000319859"/>
    </source>
</evidence>
<dbReference type="EMBL" id="VITN01000004">
    <property type="protein sequence ID" value="TWB21948.1"/>
    <property type="molecule type" value="Genomic_DNA"/>
</dbReference>
<dbReference type="Pfam" id="PF12801">
    <property type="entry name" value="Fer4_5"/>
    <property type="match status" value="1"/>
</dbReference>
<dbReference type="NCBIfam" id="TIGR02745">
    <property type="entry name" value="ccoG_rdxA_fixG"/>
    <property type="match status" value="1"/>
</dbReference>
<comment type="caution">
    <text evidence="10">The sequence shown here is derived from an EMBL/GenBank/DDBJ whole genome shotgun (WGS) entry which is preliminary data.</text>
</comment>
<evidence type="ECO:0000256" key="6">
    <source>
        <dbReference type="ARBA" id="ARBA00023014"/>
    </source>
</evidence>
<feature type="transmembrane region" description="Helical" evidence="8">
    <location>
        <begin position="124"/>
        <end position="145"/>
    </location>
</feature>
<dbReference type="GO" id="GO:0005886">
    <property type="term" value="C:plasma membrane"/>
    <property type="evidence" value="ECO:0007669"/>
    <property type="project" value="TreeGrafter"/>
</dbReference>
<protein>
    <submittedName>
        <fullName evidence="10">Cytochrome c oxidase accessory protein FixG</fullName>
    </submittedName>
</protein>
<name>A0A560FK28_9PROT</name>
<evidence type="ECO:0000256" key="4">
    <source>
        <dbReference type="ARBA" id="ARBA00022982"/>
    </source>
</evidence>
<gene>
    <name evidence="10" type="ORF">FBZ89_104196</name>
</gene>
<keyword evidence="8" id="KW-0472">Membrane</keyword>
<sequence length="528" mass="57604">MDTTPTDGRPAKEGQDGEVLDRPAAKAPRASAARDGRPRSVKVDLENGDTSSLYAERIKIYPKAVSGRYRTIKWAVLALCLAVYYTVPWLRWDRGPGAPGQAVLIDLSAPRAYFFGIEIWPQEVYYITGLLVLAAVGLFLVTALAGRVWCGYACPQTVWTDLFMAVERWTEGDRGARIRLDGQPWTREKLLRKTAKHAAWLAISLATGGAWILYFDDAPTALKGLFTGHATVSEYFFVGLFTATTYILAGWAREQVCTYMCPWPRIQGSMLDVHSLVVTYEAWRGERRGPHKAGTSWEGRGDCIDCGQCIAVCPTGIDIRDGQQLECIGCGLCIDSCNDIMAKVGRPPDLIRFDTLANQEAKAQGQSNRYRLMRPRVVIYALVLAVVGGVMLTALETRTTMGISVLRDRAPLYVTLSNGALRNGYTIKVINKRRGESEFRLGVVGQPGATVAVQDVGEAHGTEGVALTVPGDAVATFRVFVSLPRQSMTRDGGAQGSIPLVFSLTEQGPAPARPTFYEGVFMGPGAKP</sequence>
<dbReference type="OrthoDB" id="9811700at2"/>
<dbReference type="GO" id="GO:0051539">
    <property type="term" value="F:4 iron, 4 sulfur cluster binding"/>
    <property type="evidence" value="ECO:0007669"/>
    <property type="project" value="UniProtKB-KW"/>
</dbReference>
<dbReference type="InterPro" id="IPR014116">
    <property type="entry name" value="Cyt_c_oxidase_cbb3_FixG"/>
</dbReference>
<dbReference type="InterPro" id="IPR017900">
    <property type="entry name" value="4Fe4S_Fe_S_CS"/>
</dbReference>
<organism evidence="10 11">
    <name type="scientific">Nitrospirillum amazonense</name>
    <dbReference type="NCBI Taxonomy" id="28077"/>
    <lineage>
        <taxon>Bacteria</taxon>
        <taxon>Pseudomonadati</taxon>
        <taxon>Pseudomonadota</taxon>
        <taxon>Alphaproteobacteria</taxon>
        <taxon>Rhodospirillales</taxon>
        <taxon>Azospirillaceae</taxon>
        <taxon>Nitrospirillum</taxon>
    </lineage>
</organism>
<dbReference type="PANTHER" id="PTHR30176:SF3">
    <property type="entry name" value="FERREDOXIN-TYPE PROTEIN NAPH"/>
    <property type="match status" value="1"/>
</dbReference>
<feature type="compositionally biased region" description="Basic and acidic residues" evidence="7">
    <location>
        <begin position="9"/>
        <end position="24"/>
    </location>
</feature>
<evidence type="ECO:0000256" key="7">
    <source>
        <dbReference type="SAM" id="MobiDB-lite"/>
    </source>
</evidence>
<proteinExistence type="predicted"/>
<dbReference type="InterPro" id="IPR032879">
    <property type="entry name" value="FixG_C"/>
</dbReference>
<evidence type="ECO:0000256" key="8">
    <source>
        <dbReference type="SAM" id="Phobius"/>
    </source>
</evidence>